<gene>
    <name evidence="1" type="ORF">GMARGA_LOCUS38967</name>
</gene>
<reference evidence="1 2" key="1">
    <citation type="submission" date="2021-06" db="EMBL/GenBank/DDBJ databases">
        <authorList>
            <person name="Kallberg Y."/>
            <person name="Tangrot J."/>
            <person name="Rosling A."/>
        </authorList>
    </citation>
    <scope>NUCLEOTIDE SEQUENCE [LARGE SCALE GENOMIC DNA]</scope>
    <source>
        <strain evidence="1 2">120-4 pot B 10/14</strain>
    </source>
</reference>
<proteinExistence type="predicted"/>
<evidence type="ECO:0000313" key="2">
    <source>
        <dbReference type="Proteomes" id="UP000789901"/>
    </source>
</evidence>
<protein>
    <submittedName>
        <fullName evidence="1">5173_t:CDS:1</fullName>
    </submittedName>
</protein>
<dbReference type="Proteomes" id="UP000789901">
    <property type="component" value="Unassembled WGS sequence"/>
</dbReference>
<feature type="non-terminal residue" evidence="1">
    <location>
        <position position="1"/>
    </location>
</feature>
<evidence type="ECO:0000313" key="1">
    <source>
        <dbReference type="EMBL" id="CAG8848012.1"/>
    </source>
</evidence>
<name>A0ABN7X5K7_GIGMA</name>
<organism evidence="1 2">
    <name type="scientific">Gigaspora margarita</name>
    <dbReference type="NCBI Taxonomy" id="4874"/>
    <lineage>
        <taxon>Eukaryota</taxon>
        <taxon>Fungi</taxon>
        <taxon>Fungi incertae sedis</taxon>
        <taxon>Mucoromycota</taxon>
        <taxon>Glomeromycotina</taxon>
        <taxon>Glomeromycetes</taxon>
        <taxon>Diversisporales</taxon>
        <taxon>Gigasporaceae</taxon>
        <taxon>Gigaspora</taxon>
    </lineage>
</organism>
<comment type="caution">
    <text evidence="1">The sequence shown here is derived from an EMBL/GenBank/DDBJ whole genome shotgun (WGS) entry which is preliminary data.</text>
</comment>
<keyword evidence="2" id="KW-1185">Reference proteome</keyword>
<dbReference type="EMBL" id="CAJVQB010090236">
    <property type="protein sequence ID" value="CAG8848012.1"/>
    <property type="molecule type" value="Genomic_DNA"/>
</dbReference>
<sequence>HEHIHDLVESGMVDEKRRKEVVKNQVKQLLSTTPSQFNCYESTPSSSMVKCAKQFASLFANVSIIISQDDKTKSFGTSSLTHIEDLQYLTQDSQYDEALKTNDEIRPIWMLLVDEDRIKI</sequence>
<accession>A0ABN7X5K7</accession>